<evidence type="ECO:0000313" key="2">
    <source>
        <dbReference type="Proteomes" id="UP000231451"/>
    </source>
</evidence>
<proteinExistence type="predicted"/>
<dbReference type="EMBL" id="PEBK01000002">
    <property type="protein sequence ID" value="PJM75728.1"/>
    <property type="molecule type" value="Genomic_DNA"/>
</dbReference>
<organism evidence="1 2">
    <name type="scientific">Bifidobacterium simiarum</name>
    <dbReference type="NCBI Taxonomy" id="2045441"/>
    <lineage>
        <taxon>Bacteria</taxon>
        <taxon>Bacillati</taxon>
        <taxon>Actinomycetota</taxon>
        <taxon>Actinomycetes</taxon>
        <taxon>Bifidobacteriales</taxon>
        <taxon>Bifidobacteriaceae</taxon>
        <taxon>Bifidobacterium</taxon>
    </lineage>
</organism>
<dbReference type="RefSeq" id="WP_100512262.1">
    <property type="nucleotide sequence ID" value="NZ_PEBK01000002.1"/>
</dbReference>
<comment type="caution">
    <text evidence="1">The sequence shown here is derived from an EMBL/GenBank/DDBJ whole genome shotgun (WGS) entry which is preliminary data.</text>
</comment>
<protein>
    <recommendedName>
        <fullName evidence="3">Peptidase S24/S26A/S26B/S26C domain-containing protein</fullName>
    </recommendedName>
</protein>
<evidence type="ECO:0008006" key="3">
    <source>
        <dbReference type="Google" id="ProtNLM"/>
    </source>
</evidence>
<evidence type="ECO:0000313" key="1">
    <source>
        <dbReference type="EMBL" id="PJM75728.1"/>
    </source>
</evidence>
<sequence length="165" mass="19107">MTERAWSEDIERILETEGLFVSTTSGTSMWPMLRDRRDTIIIRPIADVRPDGVLHKYDVPLYRRETDGAYVLHRVIGVSGARSETRYVIRGDNTYTPEYVRPDQVIGVLSDCYRGNRRIDLGGRPYRLYVRCWVAIYPIRHCCRLLRGALARTPLKGLYRACTGR</sequence>
<reference evidence="1 2" key="1">
    <citation type="submission" date="2017-10" db="EMBL/GenBank/DDBJ databases">
        <title>Draft genome sequences of strains TRE 1, TRE 9, TRE H and TRI 7, isolated from tamarins, belonging to four potential novel Bifidobacterium species.</title>
        <authorList>
            <person name="Mattarelli P."/>
            <person name="Modesto M."/>
            <person name="Puglisi E."/>
            <person name="Morelli L."/>
            <person name="Spezio C."/>
            <person name="Bonetti A."/>
            <person name="Sandri C."/>
        </authorList>
    </citation>
    <scope>NUCLEOTIDE SEQUENCE [LARGE SCALE GENOMIC DNA]</scope>
    <source>
        <strain evidence="2">TRI7</strain>
    </source>
</reference>
<name>A0A2M9HFX7_9BIFI</name>
<dbReference type="CDD" id="cd06462">
    <property type="entry name" value="Peptidase_S24_S26"/>
    <property type="match status" value="1"/>
</dbReference>
<dbReference type="AlphaFoldDB" id="A0A2M9HFX7"/>
<dbReference type="Proteomes" id="UP000231451">
    <property type="component" value="Unassembled WGS sequence"/>
</dbReference>
<dbReference type="OrthoDB" id="3191897at2"/>
<gene>
    <name evidence="1" type="ORF">CSQ87_02220</name>
</gene>
<accession>A0A2M9HFX7</accession>
<keyword evidence="2" id="KW-1185">Reference proteome</keyword>